<proteinExistence type="predicted"/>
<gene>
    <name evidence="1" type="ORF">A7K95_09190</name>
</gene>
<comment type="caution">
    <text evidence="1">The sequence shown here is derived from an EMBL/GenBank/DDBJ whole genome shotgun (WGS) entry which is preliminary data.</text>
</comment>
<dbReference type="EMBL" id="LXND01000069">
    <property type="protein sequence ID" value="OAD63500.1"/>
    <property type="molecule type" value="Genomic_DNA"/>
</dbReference>
<accession>A0ABX2UEH2</accession>
<organism evidence="1 2">
    <name type="scientific">Pediococcus parvulus</name>
    <dbReference type="NCBI Taxonomy" id="54062"/>
    <lineage>
        <taxon>Bacteria</taxon>
        <taxon>Bacillati</taxon>
        <taxon>Bacillota</taxon>
        <taxon>Bacilli</taxon>
        <taxon>Lactobacillales</taxon>
        <taxon>Lactobacillaceae</taxon>
        <taxon>Pediococcus</taxon>
    </lineage>
</organism>
<protein>
    <submittedName>
        <fullName evidence="1">Uncharacterized protein</fullName>
    </submittedName>
</protein>
<evidence type="ECO:0000313" key="2">
    <source>
        <dbReference type="Proteomes" id="UP000077280"/>
    </source>
</evidence>
<sequence>MEVLKESHDLCDVEKNLMIQYQALIADVLGTAWINFADARLRAVVLTDGSQATSHGPTSTSER</sequence>
<keyword evidence="2" id="KW-1185">Reference proteome</keyword>
<evidence type="ECO:0000313" key="1">
    <source>
        <dbReference type="EMBL" id="OAD63500.1"/>
    </source>
</evidence>
<dbReference type="Proteomes" id="UP000077280">
    <property type="component" value="Unassembled WGS sequence"/>
</dbReference>
<name>A0ABX2UEH2_9LACO</name>
<reference evidence="1 2" key="1">
    <citation type="submission" date="2016-05" db="EMBL/GenBank/DDBJ databases">
        <title>Draft genome sequence of Pediococcus parvulus 2.6, a probiotic beta-glucan producer strain.</title>
        <authorList>
            <person name="Mohedano M.L."/>
            <person name="Perez-Ramos A."/>
            <person name="Duenas M.T."/>
            <person name="Lamontanara A."/>
            <person name="Orru L."/>
            <person name="Spano G."/>
            <person name="Capozzi V."/>
            <person name="Lopez P."/>
        </authorList>
    </citation>
    <scope>NUCLEOTIDE SEQUENCE [LARGE SCALE GENOMIC DNA]</scope>
    <source>
        <strain evidence="1 2">2.6</strain>
    </source>
</reference>